<feature type="transmembrane region" description="Helical" evidence="1">
    <location>
        <begin position="7"/>
        <end position="25"/>
    </location>
</feature>
<evidence type="ECO:0000256" key="1">
    <source>
        <dbReference type="SAM" id="Phobius"/>
    </source>
</evidence>
<evidence type="ECO:0000313" key="2">
    <source>
        <dbReference type="EMBL" id="TXI36824.1"/>
    </source>
</evidence>
<name>A0A5C7WJJ8_METME</name>
<protein>
    <submittedName>
        <fullName evidence="2">DUF2878 domain-containing protein</fullName>
    </submittedName>
</protein>
<dbReference type="STRING" id="1122236.GCA_000378225_00230"/>
<comment type="caution">
    <text evidence="2">The sequence shown here is derived from an EMBL/GenBank/DDBJ whole genome shotgun (WGS) entry which is preliminary data.</text>
</comment>
<feature type="transmembrane region" description="Helical" evidence="1">
    <location>
        <begin position="85"/>
        <end position="108"/>
    </location>
</feature>
<organism evidence="2 3">
    <name type="scientific">Methylophilus methylotrophus</name>
    <name type="common">Bacterium W3A1</name>
    <dbReference type="NCBI Taxonomy" id="17"/>
    <lineage>
        <taxon>Bacteria</taxon>
        <taxon>Pseudomonadati</taxon>
        <taxon>Pseudomonadota</taxon>
        <taxon>Betaproteobacteria</taxon>
        <taxon>Nitrosomonadales</taxon>
        <taxon>Methylophilaceae</taxon>
        <taxon>Methylophilus</taxon>
    </lineage>
</organism>
<dbReference type="EMBL" id="SSGG01000076">
    <property type="protein sequence ID" value="TXI36824.1"/>
    <property type="molecule type" value="Genomic_DNA"/>
</dbReference>
<keyword evidence="1" id="KW-0812">Transmembrane</keyword>
<accession>A0A5C7WJJ8</accession>
<gene>
    <name evidence="2" type="ORF">E6Q51_04755</name>
</gene>
<dbReference type="AlphaFoldDB" id="A0A5C7WJJ8"/>
<keyword evidence="1" id="KW-1133">Transmembrane helix</keyword>
<feature type="transmembrane region" description="Helical" evidence="1">
    <location>
        <begin position="115"/>
        <end position="133"/>
    </location>
</feature>
<dbReference type="InterPro" id="IPR021306">
    <property type="entry name" value="DUF2878"/>
</dbReference>
<keyword evidence="1" id="KW-0472">Membrane</keyword>
<sequence length="178" mass="19757">MPSSKLIIFNFVSFQLLWWACVLSAGTGKEDTLLCLIGLLTLLHLHWVEGWEQSLPLILTALTGCIFDQVVYSMGWVSFDNQSEAISYIPSWMIGLWLAFACTLNVSMRWLQHQLTLAALLGAIFGPLAYVGAEKLGAVTLPGPTSDLAWIALEWGLVLPLLLWIRATFNPTLQVRPV</sequence>
<feature type="transmembrane region" description="Helical" evidence="1">
    <location>
        <begin position="148"/>
        <end position="169"/>
    </location>
</feature>
<evidence type="ECO:0000313" key="3">
    <source>
        <dbReference type="Proteomes" id="UP000321374"/>
    </source>
</evidence>
<dbReference type="Pfam" id="PF11086">
    <property type="entry name" value="DUF2878"/>
    <property type="match status" value="1"/>
</dbReference>
<dbReference type="Proteomes" id="UP000321374">
    <property type="component" value="Unassembled WGS sequence"/>
</dbReference>
<reference evidence="2 3" key="1">
    <citation type="submission" date="2018-09" db="EMBL/GenBank/DDBJ databases">
        <title>Metagenome Assembled Genomes from an Advanced Water Purification Facility.</title>
        <authorList>
            <person name="Stamps B.W."/>
            <person name="Spear J.R."/>
        </authorList>
    </citation>
    <scope>NUCLEOTIDE SEQUENCE [LARGE SCALE GENOMIC DNA]</scope>
    <source>
        <strain evidence="2">Bin_42_2</strain>
    </source>
</reference>
<proteinExistence type="predicted"/>